<dbReference type="PANTHER" id="PTHR13174:SF3">
    <property type="entry name" value="D-GLUCURONYL C5-EPIMERASE"/>
    <property type="match status" value="1"/>
</dbReference>
<protein>
    <submittedName>
        <fullName evidence="2">D-glucuronyl C5-epimerase family protein</fullName>
    </submittedName>
</protein>
<dbReference type="SUPFAM" id="SSF48208">
    <property type="entry name" value="Six-hairpin glycosidases"/>
    <property type="match status" value="1"/>
</dbReference>
<gene>
    <name evidence="2" type="ORF">ACFSBW_03480</name>
</gene>
<dbReference type="InterPro" id="IPR008928">
    <property type="entry name" value="6-hairpin_glycosidase_sf"/>
</dbReference>
<evidence type="ECO:0000259" key="1">
    <source>
        <dbReference type="Pfam" id="PF06662"/>
    </source>
</evidence>
<organism evidence="2 3">
    <name type="scientific">Halohasta litorea</name>
    <dbReference type="NCBI Taxonomy" id="869891"/>
    <lineage>
        <taxon>Archaea</taxon>
        <taxon>Methanobacteriati</taxon>
        <taxon>Methanobacteriota</taxon>
        <taxon>Stenosarchaea group</taxon>
        <taxon>Halobacteria</taxon>
        <taxon>Halobacteriales</taxon>
        <taxon>Haloferacaceae</taxon>
        <taxon>Halohasta</taxon>
    </lineage>
</organism>
<accession>A0ABD6D7J4</accession>
<feature type="domain" description="D-glucuronyl C5-epimerase C-terminal" evidence="1">
    <location>
        <begin position="133"/>
        <end position="311"/>
    </location>
</feature>
<dbReference type="EMBL" id="JBHUDM010000001">
    <property type="protein sequence ID" value="MFD1640936.1"/>
    <property type="molecule type" value="Genomic_DNA"/>
</dbReference>
<dbReference type="Pfam" id="PF06662">
    <property type="entry name" value="C5-epim_C"/>
    <property type="match status" value="1"/>
</dbReference>
<proteinExistence type="predicted"/>
<keyword evidence="3" id="KW-1185">Reference proteome</keyword>
<evidence type="ECO:0000313" key="2">
    <source>
        <dbReference type="EMBL" id="MFD1640936.1"/>
    </source>
</evidence>
<dbReference type="AlphaFoldDB" id="A0ABD6D7J4"/>
<dbReference type="InterPro" id="IPR039721">
    <property type="entry name" value="C5-epimerase"/>
</dbReference>
<name>A0ABD6D7J4_9EURY</name>
<evidence type="ECO:0000313" key="3">
    <source>
        <dbReference type="Proteomes" id="UP001597052"/>
    </source>
</evidence>
<dbReference type="InterPro" id="IPR010598">
    <property type="entry name" value="C5-epim_C"/>
</dbReference>
<dbReference type="PROSITE" id="PS51257">
    <property type="entry name" value="PROKAR_LIPOPROTEIN"/>
    <property type="match status" value="1"/>
</dbReference>
<comment type="caution">
    <text evidence="2">The sequence shown here is derived from an EMBL/GenBank/DDBJ whole genome shotgun (WGS) entry which is preliminary data.</text>
</comment>
<reference evidence="2 3" key="1">
    <citation type="journal article" date="2019" name="Int. J. Syst. Evol. Microbiol.">
        <title>The Global Catalogue of Microorganisms (GCM) 10K type strain sequencing project: providing services to taxonomists for standard genome sequencing and annotation.</title>
        <authorList>
            <consortium name="The Broad Institute Genomics Platform"/>
            <consortium name="The Broad Institute Genome Sequencing Center for Infectious Disease"/>
            <person name="Wu L."/>
            <person name="Ma J."/>
        </authorList>
    </citation>
    <scope>NUCLEOTIDE SEQUENCE [LARGE SCALE GENOMIC DNA]</scope>
    <source>
        <strain evidence="2 3">CGMCC 1.10593</strain>
    </source>
</reference>
<dbReference type="PANTHER" id="PTHR13174">
    <property type="entry name" value="D-GLUCURONYL C5-EPIMERASE"/>
    <property type="match status" value="1"/>
</dbReference>
<dbReference type="Proteomes" id="UP001597052">
    <property type="component" value="Unassembled WGS sequence"/>
</dbReference>
<dbReference type="RefSeq" id="WP_256394628.1">
    <property type="nucleotide sequence ID" value="NZ_JANHDJ010000001.1"/>
</dbReference>
<sequence>MNRRVFLSSLTAGAVSGLAGCSALSSFGSENNQNLLMDEHIISESYDYTELETEDLPQKGGNNYGVSELENLPTVITRDNDGESALHPVATARHLLSLLEMYRADNDNRYRNKAREVAEAFVERSIKHDGGIYFPYEFTFPNGVYTFGKPWYSGMAQGIALSAYTRGYVESEDEWYQNRADEIFETLVTFPSDRDTKPWVVAIDEKGYYWIEEYPKPTLIHTLNGFNFAIWGIYEYWLLNQSELPKRALDASITTIKNHLQDYRRPNKTSRYWLGATHSNTVKYHNIHIQQLRTLYDLTNDHYFQMMAQVFEDDIQS</sequence>